<reference evidence="1" key="2">
    <citation type="submission" date="2021-09" db="EMBL/GenBank/DDBJ databases">
        <authorList>
            <person name="Jia N."/>
            <person name="Wang J."/>
            <person name="Shi W."/>
            <person name="Du L."/>
            <person name="Sun Y."/>
            <person name="Zhan W."/>
            <person name="Jiang J."/>
            <person name="Wang Q."/>
            <person name="Zhang B."/>
            <person name="Ji P."/>
            <person name="Sakyi L.B."/>
            <person name="Cui X."/>
            <person name="Yuan T."/>
            <person name="Jiang B."/>
            <person name="Yang W."/>
            <person name="Lam T.T.-Y."/>
            <person name="Chang Q."/>
            <person name="Ding S."/>
            <person name="Wang X."/>
            <person name="Zhu J."/>
            <person name="Ruan X."/>
            <person name="Zhao L."/>
            <person name="Wei J."/>
            <person name="Que T."/>
            <person name="Du C."/>
            <person name="Cheng J."/>
            <person name="Dai P."/>
            <person name="Han X."/>
            <person name="Huang E."/>
            <person name="Gao Y."/>
            <person name="Liu J."/>
            <person name="Shao H."/>
            <person name="Ye R."/>
            <person name="Li L."/>
            <person name="Wei W."/>
            <person name="Wang X."/>
            <person name="Wang C."/>
            <person name="Huo Q."/>
            <person name="Li W."/>
            <person name="Guo W."/>
            <person name="Chen H."/>
            <person name="Chen S."/>
            <person name="Zhou L."/>
            <person name="Zhou L."/>
            <person name="Ni X."/>
            <person name="Tian J."/>
            <person name="Zhou Y."/>
            <person name="Sheng Y."/>
            <person name="Liu T."/>
            <person name="Pan Y."/>
            <person name="Xia L."/>
            <person name="Li J."/>
            <person name="Zhao F."/>
            <person name="Cao W."/>
        </authorList>
    </citation>
    <scope>NUCLEOTIDE SEQUENCE</scope>
    <source>
        <strain evidence="1">Rmic-2018</strain>
        <tissue evidence="1">Larvae</tissue>
    </source>
</reference>
<gene>
    <name evidence="1" type="ORF">HPB51_021935</name>
</gene>
<dbReference type="EMBL" id="JABSTU010000003">
    <property type="protein sequence ID" value="KAH8036264.1"/>
    <property type="molecule type" value="Genomic_DNA"/>
</dbReference>
<name>A0A9J6EQE8_RHIMP</name>
<dbReference type="AlphaFoldDB" id="A0A9J6EQE8"/>
<organism evidence="1 2">
    <name type="scientific">Rhipicephalus microplus</name>
    <name type="common">Cattle tick</name>
    <name type="synonym">Boophilus microplus</name>
    <dbReference type="NCBI Taxonomy" id="6941"/>
    <lineage>
        <taxon>Eukaryota</taxon>
        <taxon>Metazoa</taxon>
        <taxon>Ecdysozoa</taxon>
        <taxon>Arthropoda</taxon>
        <taxon>Chelicerata</taxon>
        <taxon>Arachnida</taxon>
        <taxon>Acari</taxon>
        <taxon>Parasitiformes</taxon>
        <taxon>Ixodida</taxon>
        <taxon>Ixodoidea</taxon>
        <taxon>Ixodidae</taxon>
        <taxon>Rhipicephalinae</taxon>
        <taxon>Rhipicephalus</taxon>
        <taxon>Boophilus</taxon>
    </lineage>
</organism>
<proteinExistence type="predicted"/>
<sequence length="100" mass="11670">MPNLPTDDYKIIVQPQNGFIVLHYQKDRVYCCMRNAAGVGREAAGEDSVCLNERHNLIVISTPSEDRARRYGDICELRIGDREFEVPTQRRWRTHPRAFH</sequence>
<protein>
    <submittedName>
        <fullName evidence="1">Uncharacterized protein</fullName>
    </submittedName>
</protein>
<accession>A0A9J6EQE8</accession>
<keyword evidence="2" id="KW-1185">Reference proteome</keyword>
<dbReference type="Proteomes" id="UP000821866">
    <property type="component" value="Chromosome 11"/>
</dbReference>
<evidence type="ECO:0000313" key="1">
    <source>
        <dbReference type="EMBL" id="KAH8036264.1"/>
    </source>
</evidence>
<evidence type="ECO:0000313" key="2">
    <source>
        <dbReference type="Proteomes" id="UP000821866"/>
    </source>
</evidence>
<comment type="caution">
    <text evidence="1">The sequence shown here is derived from an EMBL/GenBank/DDBJ whole genome shotgun (WGS) entry which is preliminary data.</text>
</comment>
<reference evidence="1" key="1">
    <citation type="journal article" date="2020" name="Cell">
        <title>Large-Scale Comparative Analyses of Tick Genomes Elucidate Their Genetic Diversity and Vector Capacities.</title>
        <authorList>
            <consortium name="Tick Genome and Microbiome Consortium (TIGMIC)"/>
            <person name="Jia N."/>
            <person name="Wang J."/>
            <person name="Shi W."/>
            <person name="Du L."/>
            <person name="Sun Y."/>
            <person name="Zhan W."/>
            <person name="Jiang J.F."/>
            <person name="Wang Q."/>
            <person name="Zhang B."/>
            <person name="Ji P."/>
            <person name="Bell-Sakyi L."/>
            <person name="Cui X.M."/>
            <person name="Yuan T.T."/>
            <person name="Jiang B.G."/>
            <person name="Yang W.F."/>
            <person name="Lam T.T."/>
            <person name="Chang Q.C."/>
            <person name="Ding S.J."/>
            <person name="Wang X.J."/>
            <person name="Zhu J.G."/>
            <person name="Ruan X.D."/>
            <person name="Zhao L."/>
            <person name="Wei J.T."/>
            <person name="Ye R.Z."/>
            <person name="Que T.C."/>
            <person name="Du C.H."/>
            <person name="Zhou Y.H."/>
            <person name="Cheng J.X."/>
            <person name="Dai P.F."/>
            <person name="Guo W.B."/>
            <person name="Han X.H."/>
            <person name="Huang E.J."/>
            <person name="Li L.F."/>
            <person name="Wei W."/>
            <person name="Gao Y.C."/>
            <person name="Liu J.Z."/>
            <person name="Shao H.Z."/>
            <person name="Wang X."/>
            <person name="Wang C.C."/>
            <person name="Yang T.C."/>
            <person name="Huo Q.B."/>
            <person name="Li W."/>
            <person name="Chen H.Y."/>
            <person name="Chen S.E."/>
            <person name="Zhou L.G."/>
            <person name="Ni X.B."/>
            <person name="Tian J.H."/>
            <person name="Sheng Y."/>
            <person name="Liu T."/>
            <person name="Pan Y.S."/>
            <person name="Xia L.Y."/>
            <person name="Li J."/>
            <person name="Zhao F."/>
            <person name="Cao W.C."/>
        </authorList>
    </citation>
    <scope>NUCLEOTIDE SEQUENCE</scope>
    <source>
        <strain evidence="1">Rmic-2018</strain>
    </source>
</reference>